<dbReference type="EC" id="4.2.1.47" evidence="4"/>
<comment type="similarity">
    <text evidence="3">Belongs to the NAD(P)-dependent epimerase/dehydratase family. GDP-mannose 4,6-dehydratase subfamily.</text>
</comment>
<dbReference type="InterPro" id="IPR036291">
    <property type="entry name" value="NAD(P)-bd_dom_sf"/>
</dbReference>
<dbReference type="Proteomes" id="UP001165074">
    <property type="component" value="Unassembled WGS sequence"/>
</dbReference>
<dbReference type="GO" id="GO:0008446">
    <property type="term" value="F:GDP-mannose 4,6-dehydratase activity"/>
    <property type="evidence" value="ECO:0007669"/>
    <property type="project" value="UniProtKB-EC"/>
</dbReference>
<keyword evidence="9" id="KW-1185">Reference proteome</keyword>
<comment type="caution">
    <text evidence="8">The sequence shown here is derived from an EMBL/GenBank/DDBJ whole genome shotgun (WGS) entry which is preliminary data.</text>
</comment>
<dbReference type="AlphaFoldDB" id="A0A9W6SB13"/>
<dbReference type="SUPFAM" id="SSF51735">
    <property type="entry name" value="NAD(P)-binding Rossmann-fold domains"/>
    <property type="match status" value="1"/>
</dbReference>
<dbReference type="RefSeq" id="WP_285579149.1">
    <property type="nucleotide sequence ID" value="NZ_BSTK01000012.1"/>
</dbReference>
<evidence type="ECO:0000256" key="5">
    <source>
        <dbReference type="ARBA" id="ARBA00023239"/>
    </source>
</evidence>
<evidence type="ECO:0000256" key="6">
    <source>
        <dbReference type="ARBA" id="ARBA00059383"/>
    </source>
</evidence>
<keyword evidence="5" id="KW-0456">Lyase</keyword>
<comment type="cofactor">
    <cofactor evidence="2">
        <name>NADP(+)</name>
        <dbReference type="ChEBI" id="CHEBI:58349"/>
    </cofactor>
</comment>
<dbReference type="Gene3D" id="3.90.25.10">
    <property type="entry name" value="UDP-galactose 4-epimerase, domain 1"/>
    <property type="match status" value="1"/>
</dbReference>
<comment type="function">
    <text evidence="6">Catalyzes the conversion of GDP-D-mannose to GDP-4-dehydro-6-deoxy-D-mannose.</text>
</comment>
<dbReference type="FunFam" id="3.40.50.720:FF:000924">
    <property type="entry name" value="GDP-mannose 4,6 dehydratase"/>
    <property type="match status" value="1"/>
</dbReference>
<accession>A0A9W6SB13</accession>
<protein>
    <recommendedName>
        <fullName evidence="4">GDP-mannose 4,6-dehydratase</fullName>
        <ecNumber evidence="4">4.2.1.47</ecNumber>
    </recommendedName>
</protein>
<evidence type="ECO:0000256" key="1">
    <source>
        <dbReference type="ARBA" id="ARBA00000188"/>
    </source>
</evidence>
<evidence type="ECO:0000256" key="4">
    <source>
        <dbReference type="ARBA" id="ARBA00011989"/>
    </source>
</evidence>
<evidence type="ECO:0000256" key="2">
    <source>
        <dbReference type="ARBA" id="ARBA00001937"/>
    </source>
</evidence>
<proteinExistence type="inferred from homology"/>
<dbReference type="PANTHER" id="PTHR43715:SF1">
    <property type="entry name" value="GDP-MANNOSE 4,6 DEHYDRATASE"/>
    <property type="match status" value="1"/>
</dbReference>
<organism evidence="8 9">
    <name type="scientific">Actinoallomurus iriomotensis</name>
    <dbReference type="NCBI Taxonomy" id="478107"/>
    <lineage>
        <taxon>Bacteria</taxon>
        <taxon>Bacillati</taxon>
        <taxon>Actinomycetota</taxon>
        <taxon>Actinomycetes</taxon>
        <taxon>Streptosporangiales</taxon>
        <taxon>Thermomonosporaceae</taxon>
        <taxon>Actinoallomurus</taxon>
    </lineage>
</organism>
<name>A0A9W6SB13_9ACTN</name>
<dbReference type="Gene3D" id="3.40.50.720">
    <property type="entry name" value="NAD(P)-binding Rossmann-like Domain"/>
    <property type="match status" value="1"/>
</dbReference>
<dbReference type="Pfam" id="PF16363">
    <property type="entry name" value="GDP_Man_Dehyd"/>
    <property type="match status" value="1"/>
</dbReference>
<reference evidence="8" key="1">
    <citation type="submission" date="2023-03" db="EMBL/GenBank/DDBJ databases">
        <title>Actinoallomurus iriomotensis NBRC 103684.</title>
        <authorList>
            <person name="Ichikawa N."/>
            <person name="Sato H."/>
            <person name="Tonouchi N."/>
        </authorList>
    </citation>
    <scope>NUCLEOTIDE SEQUENCE</scope>
    <source>
        <strain evidence="8">NBRC 103684</strain>
    </source>
</reference>
<dbReference type="GO" id="GO:0042351">
    <property type="term" value="P:'de novo' GDP-L-fucose biosynthetic process"/>
    <property type="evidence" value="ECO:0007669"/>
    <property type="project" value="TreeGrafter"/>
</dbReference>
<dbReference type="PANTHER" id="PTHR43715">
    <property type="entry name" value="GDP-MANNOSE 4,6-DEHYDRATASE"/>
    <property type="match status" value="1"/>
</dbReference>
<dbReference type="InterPro" id="IPR016040">
    <property type="entry name" value="NAD(P)-bd_dom"/>
</dbReference>
<evidence type="ECO:0000256" key="3">
    <source>
        <dbReference type="ARBA" id="ARBA00009263"/>
    </source>
</evidence>
<feature type="domain" description="NAD(P)-binding" evidence="7">
    <location>
        <begin position="1"/>
        <end position="311"/>
    </location>
</feature>
<evidence type="ECO:0000259" key="7">
    <source>
        <dbReference type="Pfam" id="PF16363"/>
    </source>
</evidence>
<comment type="catalytic activity">
    <reaction evidence="1">
        <text>GDP-alpha-D-mannose = GDP-4-dehydro-alpha-D-rhamnose + H2O</text>
        <dbReference type="Rhea" id="RHEA:23820"/>
        <dbReference type="ChEBI" id="CHEBI:15377"/>
        <dbReference type="ChEBI" id="CHEBI:57527"/>
        <dbReference type="ChEBI" id="CHEBI:57964"/>
        <dbReference type="EC" id="4.2.1.47"/>
    </reaction>
</comment>
<evidence type="ECO:0000313" key="8">
    <source>
        <dbReference type="EMBL" id="GLY89110.1"/>
    </source>
</evidence>
<dbReference type="InterPro" id="IPR006368">
    <property type="entry name" value="GDP_Man_deHydtase"/>
</dbReference>
<evidence type="ECO:0000313" key="9">
    <source>
        <dbReference type="Proteomes" id="UP001165074"/>
    </source>
</evidence>
<gene>
    <name evidence="8" type="primary">gmd</name>
    <name evidence="8" type="ORF">Airi02_070390</name>
</gene>
<dbReference type="EMBL" id="BSTK01000012">
    <property type="protein sequence ID" value="GLY89110.1"/>
    <property type="molecule type" value="Genomic_DNA"/>
</dbReference>
<sequence>MVTGVTGQDGRYLVDHLRRSGYDVYGLVHRTAAESVLFEESELIRCYGNILDQVSLIRALDAAQPDEVYNLAAAEPPSVPLEAELAMRVNGLGVLQILEAVRIVNGLSASGAKPSGQTRIFQASSAAMFGRPDKEPQDESTKLAPVDPFGSAKAYGHMMTRTYRNEYGMHASAGIMFNHESPRRKPHHFARHVAAAAVMISRGARRHVSLGDLDRRVEWGFSADHMRAAHAIIGQPEAGDYVVGVGETHSYREFVELAFAHVGLRWEEHVRPVPGPPRSSGGKELRADATKALTRLGWRHSTSFEELVISMVEAERARVSASTT</sequence>